<proteinExistence type="predicted"/>
<dbReference type="Pfam" id="PF13560">
    <property type="entry name" value="HTH_31"/>
    <property type="match status" value="1"/>
</dbReference>
<dbReference type="RefSeq" id="WP_380718598.1">
    <property type="nucleotide sequence ID" value="NZ_JBHTLK010000002.1"/>
</dbReference>
<dbReference type="EMBL" id="JBHTLK010000002">
    <property type="protein sequence ID" value="MFD1145661.1"/>
    <property type="molecule type" value="Genomic_DNA"/>
</dbReference>
<feature type="domain" description="HTH cro/C1-type" evidence="1">
    <location>
        <begin position="16"/>
        <end position="70"/>
    </location>
</feature>
<evidence type="ECO:0000259" key="1">
    <source>
        <dbReference type="PROSITE" id="PS50943"/>
    </source>
</evidence>
<dbReference type="CDD" id="cd00093">
    <property type="entry name" value="HTH_XRE"/>
    <property type="match status" value="1"/>
</dbReference>
<sequence>MSVPVSPTRQLLGRALREARTAAGLSQHAVATILDCSQGKINKLESGVVVVKDTDLRLLVKHLGIDEATATRMVDLLDMVRRERGWSGRHALIPPFFRRYQQSEQHAVHVRGWHAEAIPGLLQSERNMLTLLSVAGPDALDDQVRNREERRQVFTANPDAQHHYILGEGAFHRIRSSRGPGVALDQVEHLLRTLDRHPQLAVQVLTYATNFVPGDFSIVTMPEGLDDFVYLERVNNADYLTKEKDLLAHDHAWSRLAEQALSLEESRRHLETLRNHLCDESSD</sequence>
<comment type="caution">
    <text evidence="2">The sequence shown here is derived from an EMBL/GenBank/DDBJ whole genome shotgun (WGS) entry which is preliminary data.</text>
</comment>
<dbReference type="SMART" id="SM00530">
    <property type="entry name" value="HTH_XRE"/>
    <property type="match status" value="1"/>
</dbReference>
<dbReference type="InterPro" id="IPR043917">
    <property type="entry name" value="DUF5753"/>
</dbReference>
<keyword evidence="3" id="KW-1185">Reference proteome</keyword>
<name>A0ABW3QHD2_9PSEU</name>
<dbReference type="Proteomes" id="UP001597168">
    <property type="component" value="Unassembled WGS sequence"/>
</dbReference>
<dbReference type="PROSITE" id="PS50943">
    <property type="entry name" value="HTH_CROC1"/>
    <property type="match status" value="1"/>
</dbReference>
<accession>A0ABW3QHD2</accession>
<organism evidence="2 3">
    <name type="scientific">Saccharothrix hoggarensis</name>
    <dbReference type="NCBI Taxonomy" id="913853"/>
    <lineage>
        <taxon>Bacteria</taxon>
        <taxon>Bacillati</taxon>
        <taxon>Actinomycetota</taxon>
        <taxon>Actinomycetes</taxon>
        <taxon>Pseudonocardiales</taxon>
        <taxon>Pseudonocardiaceae</taxon>
        <taxon>Saccharothrix</taxon>
    </lineage>
</organism>
<protein>
    <submittedName>
        <fullName evidence="2">Scr1 family TA system antitoxin-like transcriptional regulator</fullName>
    </submittedName>
</protein>
<dbReference type="SUPFAM" id="SSF47413">
    <property type="entry name" value="lambda repressor-like DNA-binding domains"/>
    <property type="match status" value="1"/>
</dbReference>
<gene>
    <name evidence="2" type="ORF">ACFQ3T_00825</name>
</gene>
<dbReference type="InterPro" id="IPR010982">
    <property type="entry name" value="Lambda_DNA-bd_dom_sf"/>
</dbReference>
<dbReference type="Pfam" id="PF19054">
    <property type="entry name" value="DUF5753"/>
    <property type="match status" value="1"/>
</dbReference>
<reference evidence="3" key="1">
    <citation type="journal article" date="2019" name="Int. J. Syst. Evol. Microbiol.">
        <title>The Global Catalogue of Microorganisms (GCM) 10K type strain sequencing project: providing services to taxonomists for standard genome sequencing and annotation.</title>
        <authorList>
            <consortium name="The Broad Institute Genomics Platform"/>
            <consortium name="The Broad Institute Genome Sequencing Center for Infectious Disease"/>
            <person name="Wu L."/>
            <person name="Ma J."/>
        </authorList>
    </citation>
    <scope>NUCLEOTIDE SEQUENCE [LARGE SCALE GENOMIC DNA]</scope>
    <source>
        <strain evidence="3">CCUG 60214</strain>
    </source>
</reference>
<dbReference type="Gene3D" id="1.10.260.40">
    <property type="entry name" value="lambda repressor-like DNA-binding domains"/>
    <property type="match status" value="1"/>
</dbReference>
<dbReference type="InterPro" id="IPR001387">
    <property type="entry name" value="Cro/C1-type_HTH"/>
</dbReference>
<evidence type="ECO:0000313" key="3">
    <source>
        <dbReference type="Proteomes" id="UP001597168"/>
    </source>
</evidence>
<evidence type="ECO:0000313" key="2">
    <source>
        <dbReference type="EMBL" id="MFD1145661.1"/>
    </source>
</evidence>